<feature type="compositionally biased region" description="Polar residues" evidence="1">
    <location>
        <begin position="190"/>
        <end position="201"/>
    </location>
</feature>
<name>A0A8S1HPK2_9PELO</name>
<comment type="caution">
    <text evidence="2">The sequence shown here is derived from an EMBL/GenBank/DDBJ whole genome shotgun (WGS) entry which is preliminary data.</text>
</comment>
<dbReference type="EMBL" id="CAJGYM010000071">
    <property type="protein sequence ID" value="CAD6196382.1"/>
    <property type="molecule type" value="Genomic_DNA"/>
</dbReference>
<organism evidence="2 3">
    <name type="scientific">Caenorhabditis auriculariae</name>
    <dbReference type="NCBI Taxonomy" id="2777116"/>
    <lineage>
        <taxon>Eukaryota</taxon>
        <taxon>Metazoa</taxon>
        <taxon>Ecdysozoa</taxon>
        <taxon>Nematoda</taxon>
        <taxon>Chromadorea</taxon>
        <taxon>Rhabditida</taxon>
        <taxon>Rhabditina</taxon>
        <taxon>Rhabditomorpha</taxon>
        <taxon>Rhabditoidea</taxon>
        <taxon>Rhabditidae</taxon>
        <taxon>Peloderinae</taxon>
        <taxon>Caenorhabditis</taxon>
    </lineage>
</organism>
<gene>
    <name evidence="2" type="ORF">CAUJ_LOCUS12297</name>
</gene>
<feature type="region of interest" description="Disordered" evidence="1">
    <location>
        <begin position="141"/>
        <end position="166"/>
    </location>
</feature>
<dbReference type="OrthoDB" id="5860238at2759"/>
<proteinExistence type="predicted"/>
<feature type="region of interest" description="Disordered" evidence="1">
    <location>
        <begin position="190"/>
        <end position="267"/>
    </location>
</feature>
<evidence type="ECO:0000313" key="2">
    <source>
        <dbReference type="EMBL" id="CAD6196382.1"/>
    </source>
</evidence>
<feature type="compositionally biased region" description="Polar residues" evidence="1">
    <location>
        <begin position="258"/>
        <end position="267"/>
    </location>
</feature>
<feature type="compositionally biased region" description="Basic residues" evidence="1">
    <location>
        <begin position="227"/>
        <end position="242"/>
    </location>
</feature>
<dbReference type="AlphaFoldDB" id="A0A8S1HPK2"/>
<evidence type="ECO:0000313" key="3">
    <source>
        <dbReference type="Proteomes" id="UP000835052"/>
    </source>
</evidence>
<protein>
    <submittedName>
        <fullName evidence="2">Uncharacterized protein</fullName>
    </submittedName>
</protein>
<dbReference type="Proteomes" id="UP000835052">
    <property type="component" value="Unassembled WGS sequence"/>
</dbReference>
<evidence type="ECO:0000256" key="1">
    <source>
        <dbReference type="SAM" id="MobiDB-lite"/>
    </source>
</evidence>
<accession>A0A8S1HPK2</accession>
<sequence>MQNGGWLRASRSEHHLPTVDLQNARISSLLEEMRPKKLDDVLRVNVEDSTLRCPPAPPKYDDLYNDVSSSNVNLARRAPPDYSQLSSLRPSVSTWIVTSSDPRPQQPSWARYPKPLAVGDSRGPLSPAGYFRELELKNLSLSNRRSENKNNEEPPPMSPRVFSAGMSRNTPRQASFIAAIARHPLRETSQWNGAYSPSSSVEPPVDAANVAGEPRENVAPNANTPVRRPRSPTPYKRRKHPPKERLGKDEEVLPAPQLKNTLQRQEE</sequence>
<keyword evidence="3" id="KW-1185">Reference proteome</keyword>
<reference evidence="2" key="1">
    <citation type="submission" date="2020-10" db="EMBL/GenBank/DDBJ databases">
        <authorList>
            <person name="Kikuchi T."/>
        </authorList>
    </citation>
    <scope>NUCLEOTIDE SEQUENCE</scope>
    <source>
        <strain evidence="2">NKZ352</strain>
    </source>
</reference>